<proteinExistence type="predicted"/>
<reference evidence="2 3" key="1">
    <citation type="submission" date="2020-01" db="EMBL/GenBank/DDBJ databases">
        <authorList>
            <person name="Kim M.K."/>
        </authorList>
    </citation>
    <scope>NUCLEOTIDE SEQUENCE [LARGE SCALE GENOMIC DNA]</scope>
    <source>
        <strain evidence="2 3">172606-1</strain>
    </source>
</reference>
<keyword evidence="1" id="KW-0732">Signal</keyword>
<keyword evidence="3" id="KW-1185">Reference proteome</keyword>
<evidence type="ECO:0000313" key="2">
    <source>
        <dbReference type="EMBL" id="QHT70012.1"/>
    </source>
</evidence>
<sequence length="267" mass="29831">MYSFKRAAICFFSCAVAFSFSACEKEALTDLDLMPASSKTINQRGEIGGYIPNPGGENLPQPTIVKQIYIPKNPANAGFKTLAWKITWPTYPAGADEDQIPTVFSTDDGALNSFNYLNSVDSTETYKMHFSLYFDNRVLVSNDTDLWAPLTYLDFYSVGSSDIDNTALKKINTSPAIVEDWVKNNPGILASEMGNDANSDYEYDDWEPYQAGDIYIYQIYKHDEDKPFKYGVIRIVSMSPRVIEVYLAVPNINDFSITTPSPFGPGN</sequence>
<dbReference type="EMBL" id="CP048222">
    <property type="protein sequence ID" value="QHT70012.1"/>
    <property type="molecule type" value="Genomic_DNA"/>
</dbReference>
<dbReference type="RefSeq" id="WP_162445995.1">
    <property type="nucleotide sequence ID" value="NZ_CP048222.1"/>
</dbReference>
<dbReference type="KEGG" id="rhoz:GXP67_26885"/>
<accession>A0A6C0GR21</accession>
<feature type="chain" id="PRO_5025551835" evidence="1">
    <location>
        <begin position="23"/>
        <end position="267"/>
    </location>
</feature>
<dbReference type="Proteomes" id="UP000480178">
    <property type="component" value="Chromosome"/>
</dbReference>
<name>A0A6C0GR21_9BACT</name>
<protein>
    <submittedName>
        <fullName evidence="2">Uncharacterized protein</fullName>
    </submittedName>
</protein>
<evidence type="ECO:0000313" key="3">
    <source>
        <dbReference type="Proteomes" id="UP000480178"/>
    </source>
</evidence>
<organism evidence="2 3">
    <name type="scientific">Rhodocytophaga rosea</name>
    <dbReference type="NCBI Taxonomy" id="2704465"/>
    <lineage>
        <taxon>Bacteria</taxon>
        <taxon>Pseudomonadati</taxon>
        <taxon>Bacteroidota</taxon>
        <taxon>Cytophagia</taxon>
        <taxon>Cytophagales</taxon>
        <taxon>Rhodocytophagaceae</taxon>
        <taxon>Rhodocytophaga</taxon>
    </lineage>
</organism>
<dbReference type="AlphaFoldDB" id="A0A6C0GR21"/>
<dbReference type="PROSITE" id="PS51257">
    <property type="entry name" value="PROKAR_LIPOPROTEIN"/>
    <property type="match status" value="1"/>
</dbReference>
<feature type="signal peptide" evidence="1">
    <location>
        <begin position="1"/>
        <end position="22"/>
    </location>
</feature>
<evidence type="ECO:0000256" key="1">
    <source>
        <dbReference type="SAM" id="SignalP"/>
    </source>
</evidence>
<gene>
    <name evidence="2" type="ORF">GXP67_26885</name>
</gene>